<proteinExistence type="predicted"/>
<evidence type="ECO:0000259" key="1">
    <source>
        <dbReference type="Pfam" id="PF13460"/>
    </source>
</evidence>
<protein>
    <submittedName>
        <fullName evidence="2">SDR family oxidoreductase</fullName>
    </submittedName>
</protein>
<dbReference type="InterPro" id="IPR016040">
    <property type="entry name" value="NAD(P)-bd_dom"/>
</dbReference>
<dbReference type="CDD" id="cd05244">
    <property type="entry name" value="BVR-B_like_SDR_a"/>
    <property type="match status" value="1"/>
</dbReference>
<accession>A0A4P6ECA6</accession>
<name>A0A4P6ECA6_9MICO</name>
<dbReference type="GO" id="GO:0042602">
    <property type="term" value="F:riboflavin reductase (NADPH) activity"/>
    <property type="evidence" value="ECO:0007669"/>
    <property type="project" value="TreeGrafter"/>
</dbReference>
<dbReference type="PANTHER" id="PTHR43355">
    <property type="entry name" value="FLAVIN REDUCTASE (NADPH)"/>
    <property type="match status" value="1"/>
</dbReference>
<feature type="domain" description="NAD(P)-binding" evidence="1">
    <location>
        <begin position="8"/>
        <end position="199"/>
    </location>
</feature>
<sequence length="211" mass="22595">MITIALFGATGKTGKRVLQRALAAGHRVRVLVRDPAKLSVTSDQLTVIRGDVLDQASVDHTVAGADAVLAVFGHVKGSPATLQADGTRLIVEAMKRHGVRRIVTLSGGGLRAEGFDQPKAADKVIRFLLKTLSGHVLADAERHLAVLEETTLDWTVVRGPRLTESPGDGVYRVGWVGVGTGTQISRDDLADFILTQVDDLSFVRQLPFVSD</sequence>
<dbReference type="Pfam" id="PF13460">
    <property type="entry name" value="NAD_binding_10"/>
    <property type="match status" value="1"/>
</dbReference>
<evidence type="ECO:0000313" key="2">
    <source>
        <dbReference type="EMBL" id="QAY58973.1"/>
    </source>
</evidence>
<organism evidence="2 3">
    <name type="scientific">Microbacterium protaetiae</name>
    <dbReference type="NCBI Taxonomy" id="2509458"/>
    <lineage>
        <taxon>Bacteria</taxon>
        <taxon>Bacillati</taxon>
        <taxon>Actinomycetota</taxon>
        <taxon>Actinomycetes</taxon>
        <taxon>Micrococcales</taxon>
        <taxon>Microbacteriaceae</taxon>
        <taxon>Microbacterium</taxon>
    </lineage>
</organism>
<evidence type="ECO:0000313" key="3">
    <source>
        <dbReference type="Proteomes" id="UP000293995"/>
    </source>
</evidence>
<dbReference type="EMBL" id="CP035494">
    <property type="protein sequence ID" value="QAY58973.1"/>
    <property type="molecule type" value="Genomic_DNA"/>
</dbReference>
<keyword evidence="3" id="KW-1185">Reference proteome</keyword>
<dbReference type="GO" id="GO:0004074">
    <property type="term" value="F:biliverdin reductase [NAD(P)H] activity"/>
    <property type="evidence" value="ECO:0007669"/>
    <property type="project" value="TreeGrafter"/>
</dbReference>
<gene>
    <name evidence="2" type="ORF">ET475_02490</name>
</gene>
<dbReference type="InterPro" id="IPR051606">
    <property type="entry name" value="Polyketide_Oxido-like"/>
</dbReference>
<dbReference type="RefSeq" id="WP_129385704.1">
    <property type="nucleotide sequence ID" value="NZ_CP035494.1"/>
</dbReference>
<dbReference type="PANTHER" id="PTHR43355:SF2">
    <property type="entry name" value="FLAVIN REDUCTASE (NADPH)"/>
    <property type="match status" value="1"/>
</dbReference>
<dbReference type="OrthoDB" id="9771302at2"/>
<dbReference type="Gene3D" id="3.40.50.720">
    <property type="entry name" value="NAD(P)-binding Rossmann-like Domain"/>
    <property type="match status" value="1"/>
</dbReference>
<dbReference type="AlphaFoldDB" id="A0A4P6ECA6"/>
<dbReference type="KEGG" id="mprt:ET475_02490"/>
<dbReference type="SUPFAM" id="SSF51735">
    <property type="entry name" value="NAD(P)-binding Rossmann-fold domains"/>
    <property type="match status" value="1"/>
</dbReference>
<reference evidence="2 3" key="1">
    <citation type="submission" date="2019-01" db="EMBL/GenBank/DDBJ databases">
        <title>Genome sequencing of strain DFW100M-13.</title>
        <authorList>
            <person name="Heo J."/>
            <person name="Kim S.-J."/>
            <person name="Kim J.-S."/>
            <person name="Hong S.-B."/>
            <person name="Kwon S.-W."/>
        </authorList>
    </citation>
    <scope>NUCLEOTIDE SEQUENCE [LARGE SCALE GENOMIC DNA]</scope>
    <source>
        <strain evidence="2 3">DFW100M-13</strain>
    </source>
</reference>
<dbReference type="Proteomes" id="UP000293995">
    <property type="component" value="Chromosome"/>
</dbReference>
<dbReference type="InterPro" id="IPR036291">
    <property type="entry name" value="NAD(P)-bd_dom_sf"/>
</dbReference>